<evidence type="ECO:0000313" key="2">
    <source>
        <dbReference type="Proteomes" id="UP000616151"/>
    </source>
</evidence>
<dbReference type="Proteomes" id="UP000616151">
    <property type="component" value="Unassembled WGS sequence"/>
</dbReference>
<name>A0ACC5RB30_9HYPH</name>
<evidence type="ECO:0000313" key="1">
    <source>
        <dbReference type="EMBL" id="MBK1869870.1"/>
    </source>
</evidence>
<organism evidence="1 2">
    <name type="scientific">Taklimakanibacter albus</name>
    <dbReference type="NCBI Taxonomy" id="2800327"/>
    <lineage>
        <taxon>Bacteria</taxon>
        <taxon>Pseudomonadati</taxon>
        <taxon>Pseudomonadota</taxon>
        <taxon>Alphaproteobacteria</taxon>
        <taxon>Hyphomicrobiales</taxon>
        <taxon>Aestuariivirgaceae</taxon>
        <taxon>Taklimakanibacter</taxon>
    </lineage>
</organism>
<accession>A0ACC5RB30</accession>
<keyword evidence="2" id="KW-1185">Reference proteome</keyword>
<proteinExistence type="predicted"/>
<sequence>MNRRHLLAALSGAAVTASPLHAEAQTVERSLKGLASAKGLVYGAAVATWQTDRDATLRRTFSRQCAAVVPEWEMKWGAIEGTRGQRTYTGADRVVSFASSFSLQTRGHAAIWHRNLPRWVEAALKAEGEKIIIDHIRDLMAHYKGKIVSWDIVNEAIEPKDGQPDSLRNSVFLKYLGPDYIARAFTIAAEADPGIQAYYNEYGLYHNDAPDVARRSAVLTLLENLKRQGAPVHGLGIQGHLTVGRPFDPGTFATFLRQVAGLGYKILITELDIDDRRLTQTVSERDRLVAEMATQFLTIALSERAVEGVLTWGLSDRYSWLNSSTFQSRTDGTMNRCLPYDDKFERKPFWFALADAFARAPRR</sequence>
<reference evidence="1" key="1">
    <citation type="submission" date="2021-01" db="EMBL/GenBank/DDBJ databases">
        <authorList>
            <person name="Sun Q."/>
        </authorList>
    </citation>
    <scope>NUCLEOTIDE SEQUENCE</scope>
    <source>
        <strain evidence="1">YIM B02566</strain>
    </source>
</reference>
<gene>
    <name evidence="1" type="ORF">JHL16_26135</name>
</gene>
<comment type="caution">
    <text evidence="1">The sequence shown here is derived from an EMBL/GenBank/DDBJ whole genome shotgun (WGS) entry which is preliminary data.</text>
</comment>
<dbReference type="EMBL" id="JAENHL010000008">
    <property type="protein sequence ID" value="MBK1869870.1"/>
    <property type="molecule type" value="Genomic_DNA"/>
</dbReference>
<protein>
    <submittedName>
        <fullName evidence="1">Endo-1,4-beta-xylanase</fullName>
    </submittedName>
</protein>